<dbReference type="GO" id="GO:0005524">
    <property type="term" value="F:ATP binding"/>
    <property type="evidence" value="ECO:0007669"/>
    <property type="project" value="UniProtKB-KW"/>
</dbReference>
<dbReference type="PROSITE" id="PS50893">
    <property type="entry name" value="ABC_TRANSPORTER_2"/>
    <property type="match status" value="1"/>
</dbReference>
<accession>A0A7Y6A3U1</accession>
<keyword evidence="2" id="KW-0813">Transport</keyword>
<dbReference type="PANTHER" id="PTHR42711">
    <property type="entry name" value="ABC TRANSPORTER ATP-BINDING PROTEIN"/>
    <property type="match status" value="1"/>
</dbReference>
<dbReference type="GO" id="GO:0046677">
    <property type="term" value="P:response to antibiotic"/>
    <property type="evidence" value="ECO:0007669"/>
    <property type="project" value="UniProtKB-KW"/>
</dbReference>
<evidence type="ECO:0000259" key="6">
    <source>
        <dbReference type="PROSITE" id="PS50893"/>
    </source>
</evidence>
<dbReference type="AlphaFoldDB" id="A0A7Y6A3U1"/>
<keyword evidence="5" id="KW-0046">Antibiotic resistance</keyword>
<keyword evidence="8" id="KW-1185">Reference proteome</keyword>
<dbReference type="RefSeq" id="WP_175349156.1">
    <property type="nucleotide sequence ID" value="NZ_JABMCI010000070.1"/>
</dbReference>
<evidence type="ECO:0000256" key="3">
    <source>
        <dbReference type="ARBA" id="ARBA00022741"/>
    </source>
</evidence>
<dbReference type="Gene3D" id="3.40.50.300">
    <property type="entry name" value="P-loop containing nucleotide triphosphate hydrolases"/>
    <property type="match status" value="1"/>
</dbReference>
<dbReference type="PANTHER" id="PTHR42711:SF17">
    <property type="entry name" value="ABC TRANSPORTER ATP-BINDING PROTEIN"/>
    <property type="match status" value="1"/>
</dbReference>
<keyword evidence="3" id="KW-0547">Nucleotide-binding</keyword>
<dbReference type="Pfam" id="PF00005">
    <property type="entry name" value="ABC_tran"/>
    <property type="match status" value="1"/>
</dbReference>
<evidence type="ECO:0000313" key="7">
    <source>
        <dbReference type="EMBL" id="NUU19256.1"/>
    </source>
</evidence>
<feature type="domain" description="ABC transporter" evidence="6">
    <location>
        <begin position="5"/>
        <end position="228"/>
    </location>
</feature>
<proteinExistence type="predicted"/>
<evidence type="ECO:0000256" key="5">
    <source>
        <dbReference type="ARBA" id="ARBA00023251"/>
    </source>
</evidence>
<dbReference type="InterPro" id="IPR017871">
    <property type="entry name" value="ABC_transporter-like_CS"/>
</dbReference>
<reference evidence="7 8" key="1">
    <citation type="submission" date="2020-05" db="EMBL/GenBank/DDBJ databases">
        <title>Genome Sequencing of Type Strains.</title>
        <authorList>
            <person name="Lemaire J.F."/>
            <person name="Inderbitzin P."/>
            <person name="Gregorio O.A."/>
            <person name="Collins S.B."/>
            <person name="Wespe N."/>
            <person name="Knight-Connoni V."/>
        </authorList>
    </citation>
    <scope>NUCLEOTIDE SEQUENCE [LARGE SCALE GENOMIC DNA]</scope>
    <source>
        <strain evidence="7 8">ATCC 25174</strain>
    </source>
</reference>
<dbReference type="CDD" id="cd03230">
    <property type="entry name" value="ABC_DR_subfamily_A"/>
    <property type="match status" value="1"/>
</dbReference>
<dbReference type="SMART" id="SM00382">
    <property type="entry name" value="AAA"/>
    <property type="match status" value="1"/>
</dbReference>
<organism evidence="7 8">
    <name type="scientific">Cellulomonas humilata</name>
    <dbReference type="NCBI Taxonomy" id="144055"/>
    <lineage>
        <taxon>Bacteria</taxon>
        <taxon>Bacillati</taxon>
        <taxon>Actinomycetota</taxon>
        <taxon>Actinomycetes</taxon>
        <taxon>Micrococcales</taxon>
        <taxon>Cellulomonadaceae</taxon>
        <taxon>Cellulomonas</taxon>
    </lineage>
</organism>
<gene>
    <name evidence="7" type="ORF">HP550_18560</name>
</gene>
<evidence type="ECO:0000256" key="2">
    <source>
        <dbReference type="ARBA" id="ARBA00022448"/>
    </source>
</evidence>
<dbReference type="EMBL" id="JABMCI010000070">
    <property type="protein sequence ID" value="NUU19256.1"/>
    <property type="molecule type" value="Genomic_DNA"/>
</dbReference>
<dbReference type="PROSITE" id="PS00211">
    <property type="entry name" value="ABC_TRANSPORTER_1"/>
    <property type="match status" value="1"/>
</dbReference>
<comment type="caution">
    <text evidence="7">The sequence shown here is derived from an EMBL/GenBank/DDBJ whole genome shotgun (WGS) entry which is preliminary data.</text>
</comment>
<evidence type="ECO:0000313" key="8">
    <source>
        <dbReference type="Proteomes" id="UP000565724"/>
    </source>
</evidence>
<dbReference type="InterPro" id="IPR050763">
    <property type="entry name" value="ABC_transporter_ATP-binding"/>
</dbReference>
<dbReference type="InterPro" id="IPR027417">
    <property type="entry name" value="P-loop_NTPase"/>
</dbReference>
<evidence type="ECO:0000256" key="1">
    <source>
        <dbReference type="ARBA" id="ARBA00004202"/>
    </source>
</evidence>
<dbReference type="InterPro" id="IPR003439">
    <property type="entry name" value="ABC_transporter-like_ATP-bd"/>
</dbReference>
<evidence type="ECO:0000256" key="4">
    <source>
        <dbReference type="ARBA" id="ARBA00022840"/>
    </source>
</evidence>
<comment type="subcellular location">
    <subcellularLocation>
        <location evidence="1">Cell membrane</location>
        <topology evidence="1">Peripheral membrane protein</topology>
    </subcellularLocation>
</comment>
<dbReference type="SUPFAM" id="SSF52540">
    <property type="entry name" value="P-loop containing nucleoside triphosphate hydrolases"/>
    <property type="match status" value="1"/>
</dbReference>
<dbReference type="Proteomes" id="UP000565724">
    <property type="component" value="Unassembled WGS sequence"/>
</dbReference>
<protein>
    <submittedName>
        <fullName evidence="7">ABC transporter ATP-binding protein</fullName>
    </submittedName>
</protein>
<dbReference type="GO" id="GO:0005886">
    <property type="term" value="C:plasma membrane"/>
    <property type="evidence" value="ECO:0007669"/>
    <property type="project" value="UniProtKB-SubCell"/>
</dbReference>
<dbReference type="InterPro" id="IPR003593">
    <property type="entry name" value="AAA+_ATPase"/>
</dbReference>
<dbReference type="GO" id="GO:0016887">
    <property type="term" value="F:ATP hydrolysis activity"/>
    <property type="evidence" value="ECO:0007669"/>
    <property type="project" value="InterPro"/>
</dbReference>
<name>A0A7Y6A3U1_9CELL</name>
<keyword evidence="4 7" id="KW-0067">ATP-binding</keyword>
<sequence>MTAVVELERVTRTFGAVTALDDVSVTVGEGELVGLLGPNGAGKTTLLSLVSGLRKADSGTVRLFGGDPRHASSRIALGTTPQETGLPPTLTVGEVVDLVARHYPAPMTRAEVLARFGLEELVARQTGGLSGGQKRRLAVALALVGRPRLVLLDEPTTGLDVEARHILWQALRDYHADGATVLLTSHYLEEIEALAERVVVIGGGRVLADDTLTSVLGLVGLRRVLFSVPRVDAVDLARLPGAASAQQGADGRWTVLASDADRVVRALVEQDVPFEGLEVRGASLEEAFLTLTQKKEEVVR</sequence>